<organism evidence="2 3">
    <name type="scientific">Actinoplanes sichuanensis</name>
    <dbReference type="NCBI Taxonomy" id="512349"/>
    <lineage>
        <taxon>Bacteria</taxon>
        <taxon>Bacillati</taxon>
        <taxon>Actinomycetota</taxon>
        <taxon>Actinomycetes</taxon>
        <taxon>Micromonosporales</taxon>
        <taxon>Micromonosporaceae</taxon>
        <taxon>Actinoplanes</taxon>
    </lineage>
</organism>
<accession>A0ABW4ASA6</accession>
<proteinExistence type="predicted"/>
<reference evidence="3" key="1">
    <citation type="journal article" date="2019" name="Int. J. Syst. Evol. Microbiol.">
        <title>The Global Catalogue of Microorganisms (GCM) 10K type strain sequencing project: providing services to taxonomists for standard genome sequencing and annotation.</title>
        <authorList>
            <consortium name="The Broad Institute Genomics Platform"/>
            <consortium name="The Broad Institute Genome Sequencing Center for Infectious Disease"/>
            <person name="Wu L."/>
            <person name="Ma J."/>
        </authorList>
    </citation>
    <scope>NUCLEOTIDE SEQUENCE [LARGE SCALE GENOMIC DNA]</scope>
    <source>
        <strain evidence="3">CCM 7526</strain>
    </source>
</reference>
<dbReference type="EMBL" id="JBHTMK010000069">
    <property type="protein sequence ID" value="MFD1373585.1"/>
    <property type="molecule type" value="Genomic_DNA"/>
</dbReference>
<feature type="compositionally biased region" description="Gly residues" evidence="1">
    <location>
        <begin position="35"/>
        <end position="44"/>
    </location>
</feature>
<protein>
    <submittedName>
        <fullName evidence="2">Uncharacterized protein</fullName>
    </submittedName>
</protein>
<keyword evidence="3" id="KW-1185">Reference proteome</keyword>
<evidence type="ECO:0000313" key="3">
    <source>
        <dbReference type="Proteomes" id="UP001597183"/>
    </source>
</evidence>
<feature type="region of interest" description="Disordered" evidence="1">
    <location>
        <begin position="17"/>
        <end position="48"/>
    </location>
</feature>
<gene>
    <name evidence="2" type="ORF">ACFQ5G_50355</name>
</gene>
<sequence>MDAELLGVGEVTGRLADGVGPLGAGSGSDAEVDGSTGGSAGGEVDGLLEDGTCGSVGGGVNGEVGGSVAGGVGGEVGGTVTDGVGGEVGGEVAGGVGVRVAGEVGGVVGRGVIVGVVGGLLRLSVSMPGVAVHSGQTLGSWSQPDAGFGLTGPAEVGPGLIGVDGRGDVGLGIADGRT</sequence>
<name>A0ABW4ASA6_9ACTN</name>
<evidence type="ECO:0000256" key="1">
    <source>
        <dbReference type="SAM" id="MobiDB-lite"/>
    </source>
</evidence>
<dbReference type="RefSeq" id="WP_317790262.1">
    <property type="nucleotide sequence ID" value="NZ_AP028461.1"/>
</dbReference>
<comment type="caution">
    <text evidence="2">The sequence shown here is derived from an EMBL/GenBank/DDBJ whole genome shotgun (WGS) entry which is preliminary data.</text>
</comment>
<dbReference type="Proteomes" id="UP001597183">
    <property type="component" value="Unassembled WGS sequence"/>
</dbReference>
<evidence type="ECO:0000313" key="2">
    <source>
        <dbReference type="EMBL" id="MFD1373585.1"/>
    </source>
</evidence>